<evidence type="ECO:0008006" key="4">
    <source>
        <dbReference type="Google" id="ProtNLM"/>
    </source>
</evidence>
<evidence type="ECO:0000313" key="2">
    <source>
        <dbReference type="EMBL" id="CEL97744.1"/>
    </source>
</evidence>
<protein>
    <recommendedName>
        <fullName evidence="4">Secreted protein</fullName>
    </recommendedName>
</protein>
<dbReference type="AlphaFoldDB" id="A0A0G4EL70"/>
<dbReference type="VEuPathDB" id="CryptoDB:Vbra_12329"/>
<feature type="signal peptide" evidence="1">
    <location>
        <begin position="1"/>
        <end position="20"/>
    </location>
</feature>
<dbReference type="Proteomes" id="UP000041254">
    <property type="component" value="Unassembled WGS sequence"/>
</dbReference>
<keyword evidence="3" id="KW-1185">Reference proteome</keyword>
<evidence type="ECO:0000256" key="1">
    <source>
        <dbReference type="SAM" id="SignalP"/>
    </source>
</evidence>
<sequence>MRNGVVWTALLLLLLMCVAARVTEAGLGPSFRCSAERPYTVVAAAAPSVALPMTSLFPLNGGTPPFTYRWSAVMARREVRGCIICHWRRGCW</sequence>
<evidence type="ECO:0000313" key="3">
    <source>
        <dbReference type="Proteomes" id="UP000041254"/>
    </source>
</evidence>
<name>A0A0G4EL70_VITBC</name>
<accession>A0A0G4EL70</accession>
<feature type="chain" id="PRO_5005187480" description="Secreted protein" evidence="1">
    <location>
        <begin position="21"/>
        <end position="92"/>
    </location>
</feature>
<proteinExistence type="predicted"/>
<dbReference type="InParanoid" id="A0A0G4EL70"/>
<reference evidence="2 3" key="1">
    <citation type="submission" date="2014-11" db="EMBL/GenBank/DDBJ databases">
        <authorList>
            <person name="Zhu J."/>
            <person name="Qi W."/>
            <person name="Song R."/>
        </authorList>
    </citation>
    <scope>NUCLEOTIDE SEQUENCE [LARGE SCALE GENOMIC DNA]</scope>
</reference>
<gene>
    <name evidence="2" type="ORF">Vbra_12329</name>
</gene>
<dbReference type="EMBL" id="CDMY01000255">
    <property type="protein sequence ID" value="CEL97744.1"/>
    <property type="molecule type" value="Genomic_DNA"/>
</dbReference>
<organism evidence="2 3">
    <name type="scientific">Vitrella brassicaformis (strain CCMP3155)</name>
    <dbReference type="NCBI Taxonomy" id="1169540"/>
    <lineage>
        <taxon>Eukaryota</taxon>
        <taxon>Sar</taxon>
        <taxon>Alveolata</taxon>
        <taxon>Colpodellida</taxon>
        <taxon>Vitrellaceae</taxon>
        <taxon>Vitrella</taxon>
    </lineage>
</organism>
<keyword evidence="1" id="KW-0732">Signal</keyword>